<feature type="transmembrane region" description="Helical" evidence="7">
    <location>
        <begin position="156"/>
        <end position="177"/>
    </location>
</feature>
<keyword evidence="4 7" id="KW-0812">Transmembrane</keyword>
<dbReference type="InterPro" id="IPR050833">
    <property type="entry name" value="Poly_Biosynth_Transport"/>
</dbReference>
<dbReference type="PANTHER" id="PTHR30250:SF10">
    <property type="entry name" value="LIPOPOLYSACCHARIDE BIOSYNTHESIS PROTEIN WZXC"/>
    <property type="match status" value="1"/>
</dbReference>
<keyword evidence="5 7" id="KW-1133">Transmembrane helix</keyword>
<keyword evidence="6 7" id="KW-0472">Membrane</keyword>
<comment type="similarity">
    <text evidence="2">Belongs to the polysaccharide synthase family.</text>
</comment>
<feature type="transmembrane region" description="Helical" evidence="7">
    <location>
        <begin position="425"/>
        <end position="445"/>
    </location>
</feature>
<name>A0A916SZX5_9SPHN</name>
<feature type="transmembrane region" description="Helical" evidence="7">
    <location>
        <begin position="255"/>
        <end position="279"/>
    </location>
</feature>
<evidence type="ECO:0000256" key="2">
    <source>
        <dbReference type="ARBA" id="ARBA00007430"/>
    </source>
</evidence>
<reference evidence="8" key="2">
    <citation type="submission" date="2020-09" db="EMBL/GenBank/DDBJ databases">
        <authorList>
            <person name="Sun Q."/>
            <person name="Zhou Y."/>
        </authorList>
    </citation>
    <scope>NUCLEOTIDE SEQUENCE</scope>
    <source>
        <strain evidence="8">CGMCC 1.15330</strain>
    </source>
</reference>
<keyword evidence="3" id="KW-1003">Cell membrane</keyword>
<reference evidence="8" key="1">
    <citation type="journal article" date="2014" name="Int. J. Syst. Evol. Microbiol.">
        <title>Complete genome sequence of Corynebacterium casei LMG S-19264T (=DSM 44701T), isolated from a smear-ripened cheese.</title>
        <authorList>
            <consortium name="US DOE Joint Genome Institute (JGI-PGF)"/>
            <person name="Walter F."/>
            <person name="Albersmeier A."/>
            <person name="Kalinowski J."/>
            <person name="Ruckert C."/>
        </authorList>
    </citation>
    <scope>NUCLEOTIDE SEQUENCE</scope>
    <source>
        <strain evidence="8">CGMCC 1.15330</strain>
    </source>
</reference>
<evidence type="ECO:0000256" key="3">
    <source>
        <dbReference type="ARBA" id="ARBA00022475"/>
    </source>
</evidence>
<dbReference type="PANTHER" id="PTHR30250">
    <property type="entry name" value="PST FAMILY PREDICTED COLANIC ACID TRANSPORTER"/>
    <property type="match status" value="1"/>
</dbReference>
<gene>
    <name evidence="8" type="ORF">GCM10011380_12170</name>
</gene>
<dbReference type="AlphaFoldDB" id="A0A916SZX5"/>
<dbReference type="Proteomes" id="UP000623067">
    <property type="component" value="Unassembled WGS sequence"/>
</dbReference>
<sequence length="452" mass="49278">MALTLTRPSWAMIRRAVFGDTSLIVWQMVFQNLLRIVSSMVLTRLLSADDFAVVGVITSVLVTVALVSDIGVGAFIVRDERTVERRFRDEVWTLRLARGIILSVLTAVFAGPLANFMEKPALAPVIAVAGLTSLIDGLGSLAPIVALRSRKVRKLIGIDVGAQILGLAISIGLAAVIGSYWAIILSNLISQALGVVFSYVLYDDSSQRWRLSMQRSAELWRFSRFITGSTILTLAITQGDKLILSRLLPLDVLGLYVIAGGLAMAPMALVSGYAGRILYPLLAEVRREAPETLAWRFYHDRMVPTLLYAFAAGGLIGFGPSLIVLLYDPRYTGAGAYLQIMAIAPFFMMGNYAANEVMIALGHPRFTFTVNVVRLIYLLVAGWLGWTFLGVIGIVWAVGTVEVVAQLYGWIALRRQAILDLRYEMLFLLVGGAGLSVGAAADFVIRHVLKIA</sequence>
<evidence type="ECO:0000256" key="4">
    <source>
        <dbReference type="ARBA" id="ARBA00022692"/>
    </source>
</evidence>
<proteinExistence type="inferred from homology"/>
<evidence type="ECO:0000256" key="1">
    <source>
        <dbReference type="ARBA" id="ARBA00004651"/>
    </source>
</evidence>
<comment type="subcellular location">
    <subcellularLocation>
        <location evidence="1">Cell membrane</location>
        <topology evidence="1">Multi-pass membrane protein</topology>
    </subcellularLocation>
</comment>
<evidence type="ECO:0000313" key="8">
    <source>
        <dbReference type="EMBL" id="GGB24170.1"/>
    </source>
</evidence>
<dbReference type="GO" id="GO:0005886">
    <property type="term" value="C:plasma membrane"/>
    <property type="evidence" value="ECO:0007669"/>
    <property type="project" value="UniProtKB-SubCell"/>
</dbReference>
<feature type="transmembrane region" description="Helical" evidence="7">
    <location>
        <begin position="183"/>
        <end position="202"/>
    </location>
</feature>
<keyword evidence="9" id="KW-1185">Reference proteome</keyword>
<evidence type="ECO:0000313" key="9">
    <source>
        <dbReference type="Proteomes" id="UP000623067"/>
    </source>
</evidence>
<dbReference type="EMBL" id="BMIH01000002">
    <property type="protein sequence ID" value="GGB24170.1"/>
    <property type="molecule type" value="Genomic_DNA"/>
</dbReference>
<evidence type="ECO:0000256" key="7">
    <source>
        <dbReference type="SAM" id="Phobius"/>
    </source>
</evidence>
<feature type="transmembrane region" description="Helical" evidence="7">
    <location>
        <begin position="222"/>
        <end position="243"/>
    </location>
</feature>
<dbReference type="Pfam" id="PF13440">
    <property type="entry name" value="Polysacc_synt_3"/>
    <property type="match status" value="1"/>
</dbReference>
<feature type="transmembrane region" description="Helical" evidence="7">
    <location>
        <begin position="121"/>
        <end position="144"/>
    </location>
</feature>
<feature type="transmembrane region" description="Helical" evidence="7">
    <location>
        <begin position="96"/>
        <end position="115"/>
    </location>
</feature>
<feature type="transmembrane region" description="Helical" evidence="7">
    <location>
        <begin position="366"/>
        <end position="386"/>
    </location>
</feature>
<feature type="transmembrane region" description="Helical" evidence="7">
    <location>
        <begin position="333"/>
        <end position="354"/>
    </location>
</feature>
<feature type="transmembrane region" description="Helical" evidence="7">
    <location>
        <begin position="51"/>
        <end position="76"/>
    </location>
</feature>
<evidence type="ECO:0000256" key="6">
    <source>
        <dbReference type="ARBA" id="ARBA00023136"/>
    </source>
</evidence>
<accession>A0A916SZX5</accession>
<feature type="transmembrane region" description="Helical" evidence="7">
    <location>
        <begin position="306"/>
        <end position="327"/>
    </location>
</feature>
<evidence type="ECO:0000256" key="5">
    <source>
        <dbReference type="ARBA" id="ARBA00022989"/>
    </source>
</evidence>
<protein>
    <submittedName>
        <fullName evidence="8">Lipopolysaccharide biosynthesis protein</fullName>
    </submittedName>
</protein>
<organism evidence="8 9">
    <name type="scientific">Sphingomonas metalli</name>
    <dbReference type="NCBI Taxonomy" id="1779358"/>
    <lineage>
        <taxon>Bacteria</taxon>
        <taxon>Pseudomonadati</taxon>
        <taxon>Pseudomonadota</taxon>
        <taxon>Alphaproteobacteria</taxon>
        <taxon>Sphingomonadales</taxon>
        <taxon>Sphingomonadaceae</taxon>
        <taxon>Sphingomonas</taxon>
    </lineage>
</organism>
<comment type="caution">
    <text evidence="8">The sequence shown here is derived from an EMBL/GenBank/DDBJ whole genome shotgun (WGS) entry which is preliminary data.</text>
</comment>